<evidence type="ECO:0000313" key="2">
    <source>
        <dbReference type="EMBL" id="KAE8150686.1"/>
    </source>
</evidence>
<organism evidence="2 3">
    <name type="scientific">Aspergillus avenaceus</name>
    <dbReference type="NCBI Taxonomy" id="36643"/>
    <lineage>
        <taxon>Eukaryota</taxon>
        <taxon>Fungi</taxon>
        <taxon>Dikarya</taxon>
        <taxon>Ascomycota</taxon>
        <taxon>Pezizomycotina</taxon>
        <taxon>Eurotiomycetes</taxon>
        <taxon>Eurotiomycetidae</taxon>
        <taxon>Eurotiales</taxon>
        <taxon>Aspergillaceae</taxon>
        <taxon>Aspergillus</taxon>
        <taxon>Aspergillus subgen. Circumdati</taxon>
    </lineage>
</organism>
<keyword evidence="3" id="KW-1185">Reference proteome</keyword>
<dbReference type="Proteomes" id="UP000325780">
    <property type="component" value="Unassembled WGS sequence"/>
</dbReference>
<reference evidence="2 3" key="1">
    <citation type="submission" date="2019-04" db="EMBL/GenBank/DDBJ databases">
        <title>Friends and foes A comparative genomics study of 23 Aspergillus species from section Flavi.</title>
        <authorList>
            <consortium name="DOE Joint Genome Institute"/>
            <person name="Kjaerbolling I."/>
            <person name="Vesth T."/>
            <person name="Frisvad J.C."/>
            <person name="Nybo J.L."/>
            <person name="Theobald S."/>
            <person name="Kildgaard S."/>
            <person name="Isbrandt T."/>
            <person name="Kuo A."/>
            <person name="Sato A."/>
            <person name="Lyhne E.K."/>
            <person name="Kogle M.E."/>
            <person name="Wiebenga A."/>
            <person name="Kun R.S."/>
            <person name="Lubbers R.J."/>
            <person name="Makela M.R."/>
            <person name="Barry K."/>
            <person name="Chovatia M."/>
            <person name="Clum A."/>
            <person name="Daum C."/>
            <person name="Haridas S."/>
            <person name="He G."/>
            <person name="LaButti K."/>
            <person name="Lipzen A."/>
            <person name="Mondo S."/>
            <person name="Riley R."/>
            <person name="Salamov A."/>
            <person name="Simmons B.A."/>
            <person name="Magnuson J.K."/>
            <person name="Henrissat B."/>
            <person name="Mortensen U.H."/>
            <person name="Larsen T.O."/>
            <person name="Devries R.P."/>
            <person name="Grigoriev I.V."/>
            <person name="Machida M."/>
            <person name="Baker S.E."/>
            <person name="Andersen M.R."/>
        </authorList>
    </citation>
    <scope>NUCLEOTIDE SEQUENCE [LARGE SCALE GENOMIC DNA]</scope>
    <source>
        <strain evidence="2 3">IBT 18842</strain>
    </source>
</reference>
<accession>A0A5N6TWB9</accession>
<dbReference type="EMBL" id="ML742088">
    <property type="protein sequence ID" value="KAE8150686.1"/>
    <property type="molecule type" value="Genomic_DNA"/>
</dbReference>
<evidence type="ECO:0000313" key="3">
    <source>
        <dbReference type="Proteomes" id="UP000325780"/>
    </source>
</evidence>
<gene>
    <name evidence="2" type="ORF">BDV25DRAFT_153981</name>
</gene>
<evidence type="ECO:0000256" key="1">
    <source>
        <dbReference type="SAM" id="MobiDB-lite"/>
    </source>
</evidence>
<dbReference type="AlphaFoldDB" id="A0A5N6TWB9"/>
<protein>
    <submittedName>
        <fullName evidence="2">Uncharacterized protein</fullName>
    </submittedName>
</protein>
<feature type="region of interest" description="Disordered" evidence="1">
    <location>
        <begin position="58"/>
        <end position="81"/>
    </location>
</feature>
<feature type="compositionally biased region" description="Polar residues" evidence="1">
    <location>
        <begin position="66"/>
        <end position="77"/>
    </location>
</feature>
<proteinExistence type="predicted"/>
<sequence length="217" mass="24152">MSKAVIPSVLHLSQHHRHLDTHKGEVIMDSAVLKRRYQYEEVPSPGILKILNANPLSEKSRDPAPSSLSEQKNSKLTLPNPPNMYQIVPDLEEVAELPKSPRFWAAVCIEEKMLEKGEQAEPQIVVGFLGLIECQEGNVVILDNQSGPLADTPGVRTYIWPLESWTLDRNAEDAANGMKDVFYKMLGQELAKFVEGMPDLPPSVTRFIRSLPSGPST</sequence>
<name>A0A5N6TWB9_ASPAV</name>